<dbReference type="InterPro" id="IPR050888">
    <property type="entry name" value="ZnF_C2H2-type_TF"/>
</dbReference>
<evidence type="ECO:0000256" key="3">
    <source>
        <dbReference type="ARBA" id="ARBA00022737"/>
    </source>
</evidence>
<dbReference type="GO" id="GO:0005634">
    <property type="term" value="C:nucleus"/>
    <property type="evidence" value="ECO:0007669"/>
    <property type="project" value="UniProtKB-SubCell"/>
</dbReference>
<dbReference type="Proteomes" id="UP000285301">
    <property type="component" value="Unassembled WGS sequence"/>
</dbReference>
<feature type="region of interest" description="Disordered" evidence="8">
    <location>
        <begin position="383"/>
        <end position="404"/>
    </location>
</feature>
<keyword evidence="6" id="KW-0539">Nucleus</keyword>
<feature type="compositionally biased region" description="Polar residues" evidence="8">
    <location>
        <begin position="603"/>
        <end position="615"/>
    </location>
</feature>
<feature type="domain" description="C2H2-type" evidence="9">
    <location>
        <begin position="170"/>
        <end position="198"/>
    </location>
</feature>
<evidence type="ECO:0000256" key="7">
    <source>
        <dbReference type="PROSITE-ProRule" id="PRU00042"/>
    </source>
</evidence>
<reference evidence="10 11" key="1">
    <citation type="journal article" date="2018" name="Gigascience">
        <title>Genomes of trombidid mites reveal novel predicted allergens and laterally-transferred genes associated with secondary metabolism.</title>
        <authorList>
            <person name="Dong X."/>
            <person name="Chaisiri K."/>
            <person name="Xia D."/>
            <person name="Armstrong S.D."/>
            <person name="Fang Y."/>
            <person name="Donnelly M.J."/>
            <person name="Kadowaki T."/>
            <person name="McGarry J.W."/>
            <person name="Darby A.C."/>
            <person name="Makepeace B.L."/>
        </authorList>
    </citation>
    <scope>NUCLEOTIDE SEQUENCE [LARGE SCALE GENOMIC DNA]</scope>
    <source>
        <strain evidence="10">UoL-WK</strain>
    </source>
</reference>
<gene>
    <name evidence="10" type="ORF">B4U79_17672</name>
</gene>
<evidence type="ECO:0000313" key="11">
    <source>
        <dbReference type="Proteomes" id="UP000285301"/>
    </source>
</evidence>
<dbReference type="InterPro" id="IPR036236">
    <property type="entry name" value="Znf_C2H2_sf"/>
</dbReference>
<name>A0A443R345_9ACAR</name>
<evidence type="ECO:0000259" key="9">
    <source>
        <dbReference type="PROSITE" id="PS50157"/>
    </source>
</evidence>
<keyword evidence="5" id="KW-0862">Zinc</keyword>
<proteinExistence type="predicted"/>
<protein>
    <submittedName>
        <fullName evidence="10">Zinc finger protein 721-like protein</fullName>
    </submittedName>
</protein>
<feature type="region of interest" description="Disordered" evidence="8">
    <location>
        <begin position="1"/>
        <end position="21"/>
    </location>
</feature>
<evidence type="ECO:0000256" key="1">
    <source>
        <dbReference type="ARBA" id="ARBA00004123"/>
    </source>
</evidence>
<comment type="caution">
    <text evidence="10">The sequence shown here is derived from an EMBL/GenBank/DDBJ whole genome shotgun (WGS) entry which is preliminary data.</text>
</comment>
<keyword evidence="2" id="KW-0479">Metal-binding</keyword>
<feature type="domain" description="C2H2-type" evidence="9">
    <location>
        <begin position="1185"/>
        <end position="1215"/>
    </location>
</feature>
<dbReference type="SUPFAM" id="SSF57667">
    <property type="entry name" value="beta-beta-alpha zinc fingers"/>
    <property type="match status" value="1"/>
</dbReference>
<feature type="region of interest" description="Disordered" evidence="8">
    <location>
        <begin position="206"/>
        <end position="233"/>
    </location>
</feature>
<feature type="region of interest" description="Disordered" evidence="8">
    <location>
        <begin position="600"/>
        <end position="620"/>
    </location>
</feature>
<feature type="region of interest" description="Disordered" evidence="8">
    <location>
        <begin position="454"/>
        <end position="477"/>
    </location>
</feature>
<dbReference type="PANTHER" id="PTHR24406">
    <property type="entry name" value="TRANSCRIPTIONAL REPRESSOR CTCFL-RELATED"/>
    <property type="match status" value="1"/>
</dbReference>
<dbReference type="PROSITE" id="PS50157">
    <property type="entry name" value="ZINC_FINGER_C2H2_2"/>
    <property type="match status" value="3"/>
</dbReference>
<keyword evidence="4 7" id="KW-0863">Zinc-finger</keyword>
<evidence type="ECO:0000256" key="5">
    <source>
        <dbReference type="ARBA" id="ARBA00022833"/>
    </source>
</evidence>
<accession>A0A443R345</accession>
<evidence type="ECO:0000256" key="4">
    <source>
        <dbReference type="ARBA" id="ARBA00022771"/>
    </source>
</evidence>
<dbReference type="PROSITE" id="PS00028">
    <property type="entry name" value="ZINC_FINGER_C2H2_1"/>
    <property type="match status" value="3"/>
</dbReference>
<dbReference type="EMBL" id="NCKU01002385">
    <property type="protein sequence ID" value="RWS09695.1"/>
    <property type="molecule type" value="Genomic_DNA"/>
</dbReference>
<evidence type="ECO:0000313" key="10">
    <source>
        <dbReference type="EMBL" id="RWS09695.1"/>
    </source>
</evidence>
<dbReference type="SMART" id="SM00355">
    <property type="entry name" value="ZnF_C2H2"/>
    <property type="match status" value="14"/>
</dbReference>
<feature type="region of interest" description="Disordered" evidence="8">
    <location>
        <begin position="552"/>
        <end position="582"/>
    </location>
</feature>
<dbReference type="Gene3D" id="3.30.160.60">
    <property type="entry name" value="Classic Zinc Finger"/>
    <property type="match status" value="3"/>
</dbReference>
<dbReference type="STRING" id="1965070.A0A443R345"/>
<feature type="region of interest" description="Disordered" evidence="8">
    <location>
        <begin position="118"/>
        <end position="152"/>
    </location>
</feature>
<sequence>MESNAVSHSALGSTDASSSARGQTHLIPFGVTITEIKPGAKISVGNQVSVKEVVSSSNTGSSIYIPSSPLVTNPVLSTKSLSNNTVITFASTAFNRNQNSNSYINTTLRRLSEVDIKEVPSSGQDKAMDSADQNGNSQVERRNDTSIDLDDSINMEDPQWSEVAASKTQYVCDGCGKGFCYIGWLDRHKLQSKACQNPTKSLAAAPANAASNATESSSSETATQALLSKRDRDRQSLQGRLQELLQCPHPQCNFATYWLQSLTKHVNYTCKFGPVLPQTENATNNAAQTVESAPPKTSAPVTCTFCSKKCSDVQEHIDHMTSVHRMKASYRCSTCAQTFPTKVAVEAHLQTHTKMSGNSTTNPSVHYSLESNNQLDKCKNEKIAQSSVTQTQQPSQQVHKRKQSLETLTTSIEIAEEEDDENFMTQNEVYKCDCGKVYLQKSSYEQHIKTCKVVTSPEPEAEESSSRKRPVRSVFRSSTDSNDEMECEHFRREQIQAIHPNDARCRHCSKEFPTIKSLCNHLCRSTDCREIYCKKLVPEVCKSEENTVATLPKKPRLSMETSKTLTSDGEKTSTHGTDHPRRAASIAAQSTLKLSLTGHYVQSKESPSTYTSPTKPQKAPIQCPKCLKLFGGKSPHVAYNNHLRSFKPCVPPDKARKNILKYQQQQQQQQQQLQQNEQQTTQISSQSKSMSKQTPVKTSSFPHSQIKNLHVGTSTPNVNMNKVSLEAIQQGVKYYCKLCPNSDIKNRVSLGCHLTIYHGLPQVNVATDSGDSFRCQTCCQIFNSKYFYNMHRYECDLTSPYVGVLNEDGSEATLVTAKSQETRKAQITISSKNTQKQQPSEQQSIRSNYFTNSYKCSLCNKSGFWNPNSVKIHQKYQCAKRAQVQTSKPIYPSMAKQKFSNGRIRNQLTTSNGNQDISHPGMSIAKMNDLAKSEPSLTMCDACGRGPYNSYYYFIEHKRLYCRALKNKKSDQSQVVLTGPATVTNGSKFAISKAVKTITHRRPNIAKKSMPIPPYSAFITPQTAKKTLNHHISPEIDDKQLQIVHYADGDDLFDENLEDEPQDQIVKCSVCSKELENIEKFVHHRLRHITDEISGSSSPEPLKCEICSAKISHYQRMQQHLILHLQNFTVVRQKDLIEIKRKKAAKADEDSDDDEPLLTCPYCKANYVSRVDLANHIRNACPSRYQCPQCQRTYLTKESLTEHKEQCIRNALLRPTSARPAFKCRTCGLDFKVKQQLLWHEHACSKVYSADLAGRIEEIIFRTLTCSVCGMVSKDYDNKHKHETRCLQRYLSDVGTRPPIAFDSESDIEPYKASNCDDLSSLKSSVNNLDEEKIKKLKERYGIDKEVRVSIEPQDLSNYRDQLPMDGESEAVKLDILKELFDNILRMLIKEEDVYEEVTQHDAPEIVLNRMLKHLGEKPVEANGLNELTCFSQNLQTFLKLVIKEETLEKANHQAKSIEEVITNLLRFPYELK</sequence>
<evidence type="ECO:0000256" key="2">
    <source>
        <dbReference type="ARBA" id="ARBA00022723"/>
    </source>
</evidence>
<keyword evidence="3" id="KW-0677">Repeat</keyword>
<dbReference type="OrthoDB" id="8922241at2759"/>
<organism evidence="10 11">
    <name type="scientific">Dinothrombium tinctorium</name>
    <dbReference type="NCBI Taxonomy" id="1965070"/>
    <lineage>
        <taxon>Eukaryota</taxon>
        <taxon>Metazoa</taxon>
        <taxon>Ecdysozoa</taxon>
        <taxon>Arthropoda</taxon>
        <taxon>Chelicerata</taxon>
        <taxon>Arachnida</taxon>
        <taxon>Acari</taxon>
        <taxon>Acariformes</taxon>
        <taxon>Trombidiformes</taxon>
        <taxon>Prostigmata</taxon>
        <taxon>Anystina</taxon>
        <taxon>Parasitengona</taxon>
        <taxon>Trombidioidea</taxon>
        <taxon>Trombidiidae</taxon>
        <taxon>Dinothrombium</taxon>
    </lineage>
</organism>
<feature type="compositionally biased region" description="Low complexity" evidence="8">
    <location>
        <begin position="385"/>
        <end position="397"/>
    </location>
</feature>
<feature type="domain" description="C2H2-type" evidence="9">
    <location>
        <begin position="330"/>
        <end position="357"/>
    </location>
</feature>
<feature type="compositionally biased region" description="Basic and acidic residues" evidence="8">
    <location>
        <begin position="568"/>
        <end position="581"/>
    </location>
</feature>
<comment type="subcellular location">
    <subcellularLocation>
        <location evidence="1">Nucleus</location>
    </subcellularLocation>
</comment>
<feature type="region of interest" description="Disordered" evidence="8">
    <location>
        <begin position="659"/>
        <end position="713"/>
    </location>
</feature>
<dbReference type="GO" id="GO:0008270">
    <property type="term" value="F:zinc ion binding"/>
    <property type="evidence" value="ECO:0007669"/>
    <property type="project" value="UniProtKB-KW"/>
</dbReference>
<feature type="compositionally biased region" description="Polar residues" evidence="8">
    <location>
        <begin position="695"/>
        <end position="713"/>
    </location>
</feature>
<dbReference type="InterPro" id="IPR013087">
    <property type="entry name" value="Znf_C2H2_type"/>
</dbReference>
<keyword evidence="11" id="KW-1185">Reference proteome</keyword>
<evidence type="ECO:0000256" key="8">
    <source>
        <dbReference type="SAM" id="MobiDB-lite"/>
    </source>
</evidence>
<evidence type="ECO:0000256" key="6">
    <source>
        <dbReference type="ARBA" id="ARBA00023242"/>
    </source>
</evidence>
<feature type="compositionally biased region" description="Low complexity" evidence="8">
    <location>
        <begin position="661"/>
        <end position="694"/>
    </location>
</feature>
<feature type="compositionally biased region" description="Low complexity" evidence="8">
    <location>
        <begin position="206"/>
        <end position="227"/>
    </location>
</feature>